<keyword evidence="1" id="KW-0456">Lyase</keyword>
<reference evidence="1" key="1">
    <citation type="submission" date="2019-08" db="EMBL/GenBank/DDBJ databases">
        <authorList>
            <person name="Kucharzyk K."/>
            <person name="Murdoch R.W."/>
            <person name="Higgins S."/>
            <person name="Loffler F."/>
        </authorList>
    </citation>
    <scope>NUCLEOTIDE SEQUENCE</scope>
</reference>
<dbReference type="Pfam" id="PF03737">
    <property type="entry name" value="RraA-like"/>
    <property type="match status" value="1"/>
</dbReference>
<dbReference type="PANTHER" id="PTHR33254:SF4">
    <property type="entry name" value="4-HYDROXY-4-METHYL-2-OXOGLUTARATE ALDOLASE 3-RELATED"/>
    <property type="match status" value="1"/>
</dbReference>
<dbReference type="AlphaFoldDB" id="A0A644UJ21"/>
<dbReference type="PANTHER" id="PTHR33254">
    <property type="entry name" value="4-HYDROXY-4-METHYL-2-OXOGLUTARATE ALDOLASE 3-RELATED"/>
    <property type="match status" value="1"/>
</dbReference>
<gene>
    <name evidence="1" type="primary">proA_7</name>
    <name evidence="1" type="ORF">SDC9_24772</name>
</gene>
<dbReference type="GO" id="GO:0008700">
    <property type="term" value="F:(R,S)-4-hydroxy-2-oxoglutarate aldolase activity"/>
    <property type="evidence" value="ECO:0007669"/>
    <property type="project" value="UniProtKB-EC"/>
</dbReference>
<proteinExistence type="predicted"/>
<name>A0A644UJ21_9ZZZZ</name>
<evidence type="ECO:0000313" key="1">
    <source>
        <dbReference type="EMBL" id="MPL78900.1"/>
    </source>
</evidence>
<dbReference type="Gene3D" id="3.50.30.40">
    <property type="entry name" value="Ribonuclease E inhibitor RraA/RraA-like"/>
    <property type="match status" value="1"/>
</dbReference>
<dbReference type="EC" id="4.1.3.16" evidence="1"/>
<protein>
    <submittedName>
        <fullName evidence="1">4-hydroxy-4-methyl-2-oxoglutarate aldolase/4-carboxy-4-hydroxy-2-oxoadipate aldolase</fullName>
        <ecNumber evidence="1">4.1.3.16</ecNumber>
    </submittedName>
</protein>
<dbReference type="CDD" id="cd16841">
    <property type="entry name" value="RraA_family"/>
    <property type="match status" value="1"/>
</dbReference>
<accession>A0A644UJ21</accession>
<dbReference type="SUPFAM" id="SSF89562">
    <property type="entry name" value="RraA-like"/>
    <property type="match status" value="1"/>
</dbReference>
<organism evidence="1">
    <name type="scientific">bioreactor metagenome</name>
    <dbReference type="NCBI Taxonomy" id="1076179"/>
    <lineage>
        <taxon>unclassified sequences</taxon>
        <taxon>metagenomes</taxon>
        <taxon>ecological metagenomes</taxon>
    </lineage>
</organism>
<dbReference type="InterPro" id="IPR036704">
    <property type="entry name" value="RraA/RraA-like_sf"/>
</dbReference>
<dbReference type="InterPro" id="IPR005493">
    <property type="entry name" value="RraA/RraA-like"/>
</dbReference>
<dbReference type="EMBL" id="VSSQ01000121">
    <property type="protein sequence ID" value="MPL78900.1"/>
    <property type="molecule type" value="Genomic_DNA"/>
</dbReference>
<comment type="caution">
    <text evidence="1">The sequence shown here is derived from an EMBL/GenBank/DDBJ whole genome shotgun (WGS) entry which is preliminary data.</text>
</comment>
<sequence>MLNILKSIPAADEKLVKELAQCSVATVHEALGQIGALDGAIKPLDRNMKLCGRAITVKCFERDNLMLIKAVSIAKKGDVIIADMGTCVNEGPFGEVLAVDALAHGLAGLVVNCSIRDSEAVIRRGFPVFSVGLSVRGTAKATLGTINHPISIGGITVYPGDYVLGDADGVMIVPHDRIKEAIEKSIAREEKETKIMDRLQAGESLFDIYNYQKVFDCLGCKEE</sequence>
<dbReference type="NCBIfam" id="NF006731">
    <property type="entry name" value="PRK09262.1"/>
    <property type="match status" value="1"/>
</dbReference>